<dbReference type="SUPFAM" id="SSF46689">
    <property type="entry name" value="Homeodomain-like"/>
    <property type="match status" value="2"/>
</dbReference>
<comment type="function">
    <text evidence="5">May play the central regulatory role in sporulation. It may be an element of the effector pathway responsible for the activation of sporulation genes in response to nutritional stress. Spo0A may act in concert with spo0H (a sigma factor) to control the expression of some genes that are critical to the sporulation process.</text>
</comment>
<dbReference type="GO" id="GO:0003700">
    <property type="term" value="F:DNA-binding transcription factor activity"/>
    <property type="evidence" value="ECO:0007669"/>
    <property type="project" value="InterPro"/>
</dbReference>
<evidence type="ECO:0000313" key="9">
    <source>
        <dbReference type="EMBL" id="MBC5712975.1"/>
    </source>
</evidence>
<evidence type="ECO:0000259" key="8">
    <source>
        <dbReference type="PROSITE" id="PS50110"/>
    </source>
</evidence>
<dbReference type="SMART" id="SM00448">
    <property type="entry name" value="REC"/>
    <property type="match status" value="1"/>
</dbReference>
<comment type="caution">
    <text evidence="9">The sequence shown here is derived from an EMBL/GenBank/DDBJ whole genome shotgun (WGS) entry which is preliminary data.</text>
</comment>
<dbReference type="Pfam" id="PF00072">
    <property type="entry name" value="Response_reg"/>
    <property type="match status" value="1"/>
</dbReference>
<dbReference type="Gene3D" id="1.10.10.60">
    <property type="entry name" value="Homeodomain-like"/>
    <property type="match status" value="2"/>
</dbReference>
<dbReference type="InterPro" id="IPR011006">
    <property type="entry name" value="CheY-like_superfamily"/>
</dbReference>
<keyword evidence="4" id="KW-0804">Transcription</keyword>
<dbReference type="InterPro" id="IPR001789">
    <property type="entry name" value="Sig_transdc_resp-reg_receiver"/>
</dbReference>
<dbReference type="CDD" id="cd17536">
    <property type="entry name" value="REC_YesN-like"/>
    <property type="match status" value="1"/>
</dbReference>
<sequence>MNVLVVDDEEIICESIKADFNRMDCGITFDVMTAVSVAEAEIILENEKIDLLVTDINMPGGSGLLLVEKVRKKNPSCGILVISAYDDFNYVRNAFTLGADDYILKPIAFLELKSHVEKIAAKLKSTEAEHSITDGQAEEKEKTAVFGMEEVTEYIRQHADEKLSAADLAKKMAVSYNSFGKLFKDHTQMSFSNYVLHYRMELAKEYLSDSSIKIKQVASKVGYKENPQHFSRDFTRQVGVSPKEYRENRN</sequence>
<reference evidence="9" key="1">
    <citation type="submission" date="2020-08" db="EMBL/GenBank/DDBJ databases">
        <title>Genome public.</title>
        <authorList>
            <person name="Liu C."/>
            <person name="Sun Q."/>
        </authorList>
    </citation>
    <scope>NUCLEOTIDE SEQUENCE</scope>
    <source>
        <strain evidence="9">BX1005</strain>
    </source>
</reference>
<dbReference type="AlphaFoldDB" id="A0A923RSP3"/>
<keyword evidence="3" id="KW-0238">DNA-binding</keyword>
<dbReference type="RefSeq" id="WP_186865993.1">
    <property type="nucleotide sequence ID" value="NZ_JACOPH010000001.1"/>
</dbReference>
<dbReference type="GO" id="GO:0000160">
    <property type="term" value="P:phosphorelay signal transduction system"/>
    <property type="evidence" value="ECO:0007669"/>
    <property type="project" value="InterPro"/>
</dbReference>
<evidence type="ECO:0000256" key="5">
    <source>
        <dbReference type="ARBA" id="ARBA00024867"/>
    </source>
</evidence>
<feature type="domain" description="HTH araC/xylS-type" evidence="7">
    <location>
        <begin position="149"/>
        <end position="248"/>
    </location>
</feature>
<dbReference type="PANTHER" id="PTHR43280">
    <property type="entry name" value="ARAC-FAMILY TRANSCRIPTIONAL REGULATOR"/>
    <property type="match status" value="1"/>
</dbReference>
<dbReference type="Proteomes" id="UP000606720">
    <property type="component" value="Unassembled WGS sequence"/>
</dbReference>
<proteinExistence type="predicted"/>
<keyword evidence="10" id="KW-1185">Reference proteome</keyword>
<name>A0A923RSP3_9FIRM</name>
<evidence type="ECO:0000259" key="7">
    <source>
        <dbReference type="PROSITE" id="PS01124"/>
    </source>
</evidence>
<dbReference type="GO" id="GO:0043565">
    <property type="term" value="F:sequence-specific DNA binding"/>
    <property type="evidence" value="ECO:0007669"/>
    <property type="project" value="InterPro"/>
</dbReference>
<keyword evidence="2" id="KW-0805">Transcription regulation</keyword>
<evidence type="ECO:0000256" key="4">
    <source>
        <dbReference type="ARBA" id="ARBA00023163"/>
    </source>
</evidence>
<dbReference type="PROSITE" id="PS50110">
    <property type="entry name" value="RESPONSE_REGULATORY"/>
    <property type="match status" value="1"/>
</dbReference>
<evidence type="ECO:0000256" key="3">
    <source>
        <dbReference type="ARBA" id="ARBA00023125"/>
    </source>
</evidence>
<accession>A0A923RSP3</accession>
<gene>
    <name evidence="9" type="ORF">H8S17_01920</name>
</gene>
<feature type="domain" description="Response regulatory" evidence="8">
    <location>
        <begin position="2"/>
        <end position="120"/>
    </location>
</feature>
<keyword evidence="6" id="KW-0597">Phosphoprotein</keyword>
<dbReference type="PANTHER" id="PTHR43280:SF2">
    <property type="entry name" value="HTH-TYPE TRANSCRIPTIONAL REGULATOR EXSA"/>
    <property type="match status" value="1"/>
</dbReference>
<dbReference type="InterPro" id="IPR018060">
    <property type="entry name" value="HTH_AraC"/>
</dbReference>
<dbReference type="SMART" id="SM00342">
    <property type="entry name" value="HTH_ARAC"/>
    <property type="match status" value="1"/>
</dbReference>
<feature type="modified residue" description="4-aspartylphosphate" evidence="6">
    <location>
        <position position="55"/>
    </location>
</feature>
<dbReference type="EMBL" id="JACOPH010000001">
    <property type="protein sequence ID" value="MBC5712975.1"/>
    <property type="molecule type" value="Genomic_DNA"/>
</dbReference>
<evidence type="ECO:0000313" key="10">
    <source>
        <dbReference type="Proteomes" id="UP000606720"/>
    </source>
</evidence>
<protein>
    <recommendedName>
        <fullName evidence="1">Stage 0 sporulation protein A homolog</fullName>
    </recommendedName>
</protein>
<dbReference type="PROSITE" id="PS01124">
    <property type="entry name" value="HTH_ARAC_FAMILY_2"/>
    <property type="match status" value="1"/>
</dbReference>
<dbReference type="InterPro" id="IPR009057">
    <property type="entry name" value="Homeodomain-like_sf"/>
</dbReference>
<dbReference type="SUPFAM" id="SSF52172">
    <property type="entry name" value="CheY-like"/>
    <property type="match status" value="1"/>
</dbReference>
<evidence type="ECO:0000256" key="2">
    <source>
        <dbReference type="ARBA" id="ARBA00023015"/>
    </source>
</evidence>
<evidence type="ECO:0000256" key="6">
    <source>
        <dbReference type="PROSITE-ProRule" id="PRU00169"/>
    </source>
</evidence>
<dbReference type="Pfam" id="PF12833">
    <property type="entry name" value="HTH_18"/>
    <property type="match status" value="1"/>
</dbReference>
<dbReference type="Gene3D" id="3.40.50.2300">
    <property type="match status" value="1"/>
</dbReference>
<organism evidence="9 10">
    <name type="scientific">Roseburia zhanii</name>
    <dbReference type="NCBI Taxonomy" id="2763064"/>
    <lineage>
        <taxon>Bacteria</taxon>
        <taxon>Bacillati</taxon>
        <taxon>Bacillota</taxon>
        <taxon>Clostridia</taxon>
        <taxon>Lachnospirales</taxon>
        <taxon>Lachnospiraceae</taxon>
        <taxon>Roseburia</taxon>
    </lineage>
</organism>
<evidence type="ECO:0000256" key="1">
    <source>
        <dbReference type="ARBA" id="ARBA00018672"/>
    </source>
</evidence>